<feature type="domain" description="Fatty acid desaturase" evidence="2">
    <location>
        <begin position="83"/>
        <end position="364"/>
    </location>
</feature>
<feature type="transmembrane region" description="Helical" evidence="1">
    <location>
        <begin position="50"/>
        <end position="71"/>
    </location>
</feature>
<sequence>MIITRTQARTRRVSTTTLKGAADASPMPDIKTLRDAIPAKCFERSMLHSFYYVVRDLAIIGSLFYSAVLLARLDASMAVKVPLWALYGFVQGLFFTGVWILAHECGHDSFSSNLTVNAVTGWFLHCFLFVPFFSWKFTHARHHRFHNHMERDTVFVPPRKEEVKAKPTIFEKITNHTAADTPIVTVGALLFHQLLGWPAYMLVNAGAGVKSLVNSDRNQSPALKQVHLNPNADVYTKGEAPFVALSNLGIFITFSVLVLVSRSLGVWNTVLLYGLPYLWMNHWIVAITYLHHTHPNALHYEAEQWTFIKGAASTVDRDFGFIGRHIFHGIIEYHVVHHMFPRIPFYHAEEATWAIAPILGEKYIQQKTNFFADLWGSFVNCKFVEEGNGACGEGLVWGKVKA</sequence>
<proteinExistence type="predicted"/>
<dbReference type="AlphaFoldDB" id="A0AA39L632"/>
<keyword evidence="4" id="KW-1185">Reference proteome</keyword>
<feature type="transmembrane region" description="Helical" evidence="1">
    <location>
        <begin position="83"/>
        <end position="102"/>
    </location>
</feature>
<name>A0AA39L632_SARSR</name>
<dbReference type="Proteomes" id="UP001175261">
    <property type="component" value="Unassembled WGS sequence"/>
</dbReference>
<feature type="transmembrane region" description="Helical" evidence="1">
    <location>
        <begin position="114"/>
        <end position="135"/>
    </location>
</feature>
<dbReference type="GO" id="GO:0016491">
    <property type="term" value="F:oxidoreductase activity"/>
    <property type="evidence" value="ECO:0007669"/>
    <property type="project" value="InterPro"/>
</dbReference>
<dbReference type="InterPro" id="IPR005804">
    <property type="entry name" value="FA_desaturase_dom"/>
</dbReference>
<accession>A0AA39L632</accession>
<organism evidence="3 4">
    <name type="scientific">Sarocladium strictum</name>
    <name type="common">Black bundle disease fungus</name>
    <name type="synonym">Acremonium strictum</name>
    <dbReference type="NCBI Taxonomy" id="5046"/>
    <lineage>
        <taxon>Eukaryota</taxon>
        <taxon>Fungi</taxon>
        <taxon>Dikarya</taxon>
        <taxon>Ascomycota</taxon>
        <taxon>Pezizomycotina</taxon>
        <taxon>Sordariomycetes</taxon>
        <taxon>Hypocreomycetidae</taxon>
        <taxon>Hypocreales</taxon>
        <taxon>Sarocladiaceae</taxon>
        <taxon>Sarocladium</taxon>
    </lineage>
</organism>
<dbReference type="CDD" id="cd03507">
    <property type="entry name" value="Delta12-FADS-like"/>
    <property type="match status" value="1"/>
</dbReference>
<dbReference type="EMBL" id="JAPDFR010000006">
    <property type="protein sequence ID" value="KAK0385533.1"/>
    <property type="molecule type" value="Genomic_DNA"/>
</dbReference>
<evidence type="ECO:0000259" key="2">
    <source>
        <dbReference type="Pfam" id="PF00487"/>
    </source>
</evidence>
<evidence type="ECO:0000313" key="3">
    <source>
        <dbReference type="EMBL" id="KAK0385533.1"/>
    </source>
</evidence>
<protein>
    <recommendedName>
        <fullName evidence="2">Fatty acid desaturase domain-containing protein</fullName>
    </recommendedName>
</protein>
<keyword evidence="1" id="KW-1133">Transmembrane helix</keyword>
<evidence type="ECO:0000313" key="4">
    <source>
        <dbReference type="Proteomes" id="UP001175261"/>
    </source>
</evidence>
<gene>
    <name evidence="3" type="ORF">NLU13_6713</name>
</gene>
<comment type="caution">
    <text evidence="3">The sequence shown here is derived from an EMBL/GenBank/DDBJ whole genome shotgun (WGS) entry which is preliminary data.</text>
</comment>
<reference evidence="3" key="1">
    <citation type="submission" date="2022-10" db="EMBL/GenBank/DDBJ databases">
        <title>Determination and structural analysis of whole genome sequence of Sarocladium strictum F4-1.</title>
        <authorList>
            <person name="Hu L."/>
            <person name="Jiang Y."/>
        </authorList>
    </citation>
    <scope>NUCLEOTIDE SEQUENCE</scope>
    <source>
        <strain evidence="3">F4-1</strain>
    </source>
</reference>
<dbReference type="Pfam" id="PF00487">
    <property type="entry name" value="FA_desaturase"/>
    <property type="match status" value="1"/>
</dbReference>
<dbReference type="PANTHER" id="PTHR32100">
    <property type="entry name" value="OMEGA-6 FATTY ACID DESATURASE, CHLOROPLASTIC"/>
    <property type="match status" value="1"/>
</dbReference>
<feature type="transmembrane region" description="Helical" evidence="1">
    <location>
        <begin position="270"/>
        <end position="290"/>
    </location>
</feature>
<dbReference type="GO" id="GO:0006629">
    <property type="term" value="P:lipid metabolic process"/>
    <property type="evidence" value="ECO:0007669"/>
    <property type="project" value="InterPro"/>
</dbReference>
<keyword evidence="1" id="KW-0472">Membrane</keyword>
<keyword evidence="1" id="KW-0812">Transmembrane</keyword>
<dbReference type="InterPro" id="IPR012171">
    <property type="entry name" value="Fatty_acid_desaturase"/>
</dbReference>
<evidence type="ECO:0000256" key="1">
    <source>
        <dbReference type="SAM" id="Phobius"/>
    </source>
</evidence>
<feature type="transmembrane region" description="Helical" evidence="1">
    <location>
        <begin position="242"/>
        <end position="264"/>
    </location>
</feature>